<dbReference type="InterPro" id="IPR040410">
    <property type="entry name" value="UPF0658_Golgi"/>
</dbReference>
<feature type="transmembrane region" description="Helical" evidence="2">
    <location>
        <begin position="396"/>
        <end position="421"/>
    </location>
</feature>
<organism evidence="3 4">
    <name type="scientific">Moniliophthora roreri</name>
    <name type="common">Frosty pod rot fungus</name>
    <name type="synonym">Monilia roreri</name>
    <dbReference type="NCBI Taxonomy" id="221103"/>
    <lineage>
        <taxon>Eukaryota</taxon>
        <taxon>Fungi</taxon>
        <taxon>Dikarya</taxon>
        <taxon>Basidiomycota</taxon>
        <taxon>Agaricomycotina</taxon>
        <taxon>Agaricomycetes</taxon>
        <taxon>Agaricomycetidae</taxon>
        <taxon>Agaricales</taxon>
        <taxon>Marasmiineae</taxon>
        <taxon>Marasmiaceae</taxon>
        <taxon>Moniliophthora</taxon>
    </lineage>
</organism>
<dbReference type="PANTHER" id="PTHR34391">
    <property type="entry name" value="UPF0658 GOLGI APPARATUS MEMBRANE PROTEIN C1952.10C-RELATED"/>
    <property type="match status" value="1"/>
</dbReference>
<name>A0A0W0FHD8_MONRR</name>
<dbReference type="Proteomes" id="UP000054988">
    <property type="component" value="Unassembled WGS sequence"/>
</dbReference>
<evidence type="ECO:0000256" key="1">
    <source>
        <dbReference type="SAM" id="MobiDB-lite"/>
    </source>
</evidence>
<feature type="transmembrane region" description="Helical" evidence="2">
    <location>
        <begin position="336"/>
        <end position="356"/>
    </location>
</feature>
<feature type="transmembrane region" description="Helical" evidence="2">
    <location>
        <begin position="252"/>
        <end position="273"/>
    </location>
</feature>
<dbReference type="EMBL" id="LATX01001982">
    <property type="protein sequence ID" value="KTB35774.1"/>
    <property type="molecule type" value="Genomic_DNA"/>
</dbReference>
<protein>
    <submittedName>
        <fullName evidence="3">Uncharacterized protein</fullName>
    </submittedName>
</protein>
<keyword evidence="2" id="KW-0812">Transmembrane</keyword>
<feature type="transmembrane region" description="Helical" evidence="2">
    <location>
        <begin position="34"/>
        <end position="54"/>
    </location>
</feature>
<keyword evidence="2" id="KW-0472">Membrane</keyword>
<feature type="transmembrane region" description="Helical" evidence="2">
    <location>
        <begin position="368"/>
        <end position="390"/>
    </location>
</feature>
<feature type="region of interest" description="Disordered" evidence="1">
    <location>
        <begin position="506"/>
        <end position="601"/>
    </location>
</feature>
<dbReference type="AlphaFoldDB" id="A0A0W0FHD8"/>
<dbReference type="eggNOG" id="ENOG502SIXC">
    <property type="taxonomic scope" value="Eukaryota"/>
</dbReference>
<dbReference type="GO" id="GO:0005794">
    <property type="term" value="C:Golgi apparatus"/>
    <property type="evidence" value="ECO:0007669"/>
    <property type="project" value="TreeGrafter"/>
</dbReference>
<reference evidence="3 4" key="1">
    <citation type="submission" date="2015-12" db="EMBL/GenBank/DDBJ databases">
        <title>Draft genome sequence of Moniliophthora roreri, the causal agent of frosty pod rot of cacao.</title>
        <authorList>
            <person name="Aime M.C."/>
            <person name="Diaz-Valderrama J.R."/>
            <person name="Kijpornyongpan T."/>
            <person name="Phillips-Mora W."/>
        </authorList>
    </citation>
    <scope>NUCLEOTIDE SEQUENCE [LARGE SCALE GENOMIC DNA]</scope>
    <source>
        <strain evidence="3 4">MCA 2952</strain>
    </source>
</reference>
<dbReference type="PANTHER" id="PTHR34391:SF2">
    <property type="entry name" value="TRP C-TERMINAL DOMAIN-CONTAINING PROTEIN"/>
    <property type="match status" value="1"/>
</dbReference>
<keyword evidence="2" id="KW-1133">Transmembrane helix</keyword>
<sequence>MFKPGARNIWKQALVWSRVKLVYTRITLTKYTTLYFFLALIYCIVLVALQGVAYQDNTQAANIVSSVLGCTNITGLVVHIDNHLELCTDLPNVPDSNCSIIKGADPNGKWRRSEDSEIRMFTPLAGHAEPIFDSNGLLQGVDVGDGQTLSAPCVHSLLWLNDALRDSRREDLVILTFHVWLFALSFVAILNESLPHLVAGLAGHALVTGWGGFRVENTDSIQDLYQSLIVKGTCNNTDFLGGWWETRYSHTIPTLVLNAVALICAALLSLRLYKVYARQSLNRVGASSRINWVYKLVLILSVCLQLAGFFTLASTVMWIDKASSGTIVHIAKHLRAYQAVLIIMAVFVLPWVILGWGSVRREQRRRFLVFSTISIAFLVASSAIFASPLYRFIFDMWPLFATMTITSYILIVAVSVTGILCRLHFGRGLKEFLAQTEAPEGADFAPVYISQLSSPMEGDTEKGRLSRDDFTQEYSKPTPLPIVQQPPEAYTVKVPRLSVFSDPARDTVKLSSTPPLAQDAFPQPEVKEEGHKPSRSRSLISHLSISSNSAKAKTTASSPGHSVNRSLSGRKIGLPSNPRQFHPNGKEQALPMADRSTEGYF</sequence>
<evidence type="ECO:0000313" key="4">
    <source>
        <dbReference type="Proteomes" id="UP000054988"/>
    </source>
</evidence>
<feature type="compositionally biased region" description="Low complexity" evidence="1">
    <location>
        <begin position="536"/>
        <end position="558"/>
    </location>
</feature>
<feature type="transmembrane region" description="Helical" evidence="2">
    <location>
        <begin position="172"/>
        <end position="190"/>
    </location>
</feature>
<gene>
    <name evidence="3" type="ORF">WG66_11659</name>
</gene>
<comment type="caution">
    <text evidence="3">The sequence shown here is derived from an EMBL/GenBank/DDBJ whole genome shotgun (WGS) entry which is preliminary data.</text>
</comment>
<evidence type="ECO:0000313" key="3">
    <source>
        <dbReference type="EMBL" id="KTB35774.1"/>
    </source>
</evidence>
<proteinExistence type="predicted"/>
<accession>A0A0W0FHD8</accession>
<evidence type="ECO:0000256" key="2">
    <source>
        <dbReference type="SAM" id="Phobius"/>
    </source>
</evidence>
<feature type="transmembrane region" description="Helical" evidence="2">
    <location>
        <begin position="293"/>
        <end position="316"/>
    </location>
</feature>